<keyword evidence="2" id="KW-1185">Reference proteome</keyword>
<reference evidence="1 2" key="1">
    <citation type="submission" date="2019-06" db="EMBL/GenBank/DDBJ databases">
        <title>Whole genome shotgun sequence of Komagataeibacter hansenii NBRC 14820.</title>
        <authorList>
            <person name="Hosoyama A."/>
            <person name="Uohara A."/>
            <person name="Ohji S."/>
            <person name="Ichikawa N."/>
        </authorList>
    </citation>
    <scope>NUCLEOTIDE SEQUENCE [LARGE SCALE GENOMIC DNA]</scope>
    <source>
        <strain evidence="1 2">NBRC 14820</strain>
    </source>
</reference>
<gene>
    <name evidence="1" type="ORF">GHA01_11590</name>
</gene>
<name>A0ABQ0SDG7_NOVHA</name>
<accession>A0ABQ0SDG7</accession>
<dbReference type="EMBL" id="BJNN01000072">
    <property type="protein sequence ID" value="GEC63310.1"/>
    <property type="molecule type" value="Genomic_DNA"/>
</dbReference>
<evidence type="ECO:0000313" key="2">
    <source>
        <dbReference type="Proteomes" id="UP000319478"/>
    </source>
</evidence>
<sequence length="128" mass="14202">MLVGEYRVCPVRNKDKVPKQGDEMLGLHQQAIAQGRHVLHKVATQAIGLDGKGIRSGGRGGCMVRGGWGRQLGYKGRERIFKRSPLFRVVDDRQYLLRLLTANAGGRSTVIETRGSVLRMGDTMEARK</sequence>
<organism evidence="1 2">
    <name type="scientific">Novacetimonas hansenii</name>
    <name type="common">Komagataeibacter hansenii</name>
    <dbReference type="NCBI Taxonomy" id="436"/>
    <lineage>
        <taxon>Bacteria</taxon>
        <taxon>Pseudomonadati</taxon>
        <taxon>Pseudomonadota</taxon>
        <taxon>Alphaproteobacteria</taxon>
        <taxon>Acetobacterales</taxon>
        <taxon>Acetobacteraceae</taxon>
        <taxon>Novacetimonas</taxon>
    </lineage>
</organism>
<protein>
    <submittedName>
        <fullName evidence="1">Uncharacterized protein</fullName>
    </submittedName>
</protein>
<comment type="caution">
    <text evidence="1">The sequence shown here is derived from an EMBL/GenBank/DDBJ whole genome shotgun (WGS) entry which is preliminary data.</text>
</comment>
<dbReference type="Proteomes" id="UP000319478">
    <property type="component" value="Unassembled WGS sequence"/>
</dbReference>
<proteinExistence type="predicted"/>
<evidence type="ECO:0000313" key="1">
    <source>
        <dbReference type="EMBL" id="GEC63310.1"/>
    </source>
</evidence>